<organism evidence="2 3">
    <name type="scientific">Trujillonella endophytica</name>
    <dbReference type="NCBI Taxonomy" id="673521"/>
    <lineage>
        <taxon>Bacteria</taxon>
        <taxon>Bacillati</taxon>
        <taxon>Actinomycetota</taxon>
        <taxon>Actinomycetes</taxon>
        <taxon>Geodermatophilales</taxon>
        <taxon>Geodermatophilaceae</taxon>
        <taxon>Trujillonella</taxon>
    </lineage>
</organism>
<feature type="compositionally biased region" description="Low complexity" evidence="1">
    <location>
        <begin position="94"/>
        <end position="108"/>
    </location>
</feature>
<feature type="region of interest" description="Disordered" evidence="1">
    <location>
        <begin position="1"/>
        <end position="469"/>
    </location>
</feature>
<evidence type="ECO:0000313" key="2">
    <source>
        <dbReference type="EMBL" id="SEP13435.1"/>
    </source>
</evidence>
<accession>A0A1H8VDE3</accession>
<feature type="compositionally biased region" description="Basic residues" evidence="1">
    <location>
        <begin position="260"/>
        <end position="269"/>
    </location>
</feature>
<feature type="compositionally biased region" description="Basic and acidic residues" evidence="1">
    <location>
        <begin position="457"/>
        <end position="469"/>
    </location>
</feature>
<name>A0A1H8VDE3_9ACTN</name>
<feature type="compositionally biased region" description="Basic residues" evidence="1">
    <location>
        <begin position="8"/>
        <end position="22"/>
    </location>
</feature>
<feature type="compositionally biased region" description="Low complexity" evidence="1">
    <location>
        <begin position="211"/>
        <end position="243"/>
    </location>
</feature>
<feature type="compositionally biased region" description="Pro residues" evidence="1">
    <location>
        <begin position="23"/>
        <end position="37"/>
    </location>
</feature>
<proteinExistence type="predicted"/>
<keyword evidence="3" id="KW-1185">Reference proteome</keyword>
<feature type="compositionally biased region" description="Basic and acidic residues" evidence="1">
    <location>
        <begin position="305"/>
        <end position="316"/>
    </location>
</feature>
<dbReference type="AlphaFoldDB" id="A0A1H8VDE3"/>
<feature type="compositionally biased region" description="Basic residues" evidence="1">
    <location>
        <begin position="81"/>
        <end position="93"/>
    </location>
</feature>
<feature type="compositionally biased region" description="Low complexity" evidence="1">
    <location>
        <begin position="430"/>
        <end position="439"/>
    </location>
</feature>
<gene>
    <name evidence="2" type="ORF">SAMN05660991_03476</name>
</gene>
<evidence type="ECO:0000256" key="1">
    <source>
        <dbReference type="SAM" id="MobiDB-lite"/>
    </source>
</evidence>
<dbReference type="Proteomes" id="UP000198960">
    <property type="component" value="Unassembled WGS sequence"/>
</dbReference>
<dbReference type="STRING" id="673521.SAMN05660991_03476"/>
<feature type="compositionally biased region" description="Pro residues" evidence="1">
    <location>
        <begin position="244"/>
        <end position="257"/>
    </location>
</feature>
<feature type="compositionally biased region" description="Basic residues" evidence="1">
    <location>
        <begin position="440"/>
        <end position="452"/>
    </location>
</feature>
<protein>
    <submittedName>
        <fullName evidence="2">Uncharacterized protein</fullName>
    </submittedName>
</protein>
<reference evidence="3" key="1">
    <citation type="submission" date="2016-10" db="EMBL/GenBank/DDBJ databases">
        <authorList>
            <person name="Varghese N."/>
            <person name="Submissions S."/>
        </authorList>
    </citation>
    <scope>NUCLEOTIDE SEQUENCE [LARGE SCALE GENOMIC DNA]</scope>
    <source>
        <strain evidence="3">DSM 45413</strain>
    </source>
</reference>
<feature type="compositionally biased region" description="Pro residues" evidence="1">
    <location>
        <begin position="398"/>
        <end position="409"/>
    </location>
</feature>
<sequence>MAAGRSPRPGRFRSSARGRRRPPPSPRPVPAAPPRPPCGGRRGARTGRPLPRRSAVPAWPGGSPCGARDPAAPTWRGTGPLRRRFPSPCRRRPCAPGCGAASAGSPSGAPVPPAPTWPGTCRPSRGSTASGCRPSPPPRRPGCPASPRTSPRRLPPPRRFSRSPALGRPGRTSSGLPPGHPGRRSLGHRSPPDGLPSDRSPAPHCQRRPAGRSGRLPARGPAPGAPSAPGRAATRPRAGSGDPLPSPVLPTAPPATRPPSSRHRPRRDRSHSAAATDDPGRRLLPPLARTPGAPGPLPTVHPPHRLLDRTAPRTRLDPPPALPRAAARGPSREAQTAGGALDGATRGRPRNGRQVQPVPVDGYLTGCRTWPTRRRLPDRGARSRRRPVAGCEAGTAPRPRPADPGPHPHPQAGVRPGSRSLRRRSGPPGGARLSRSGGRPARRCPPPHRWPRAARCGTKDWMNREHATR</sequence>
<dbReference type="EMBL" id="FOEE01000011">
    <property type="protein sequence ID" value="SEP13435.1"/>
    <property type="molecule type" value="Genomic_DNA"/>
</dbReference>
<evidence type="ECO:0000313" key="3">
    <source>
        <dbReference type="Proteomes" id="UP000198960"/>
    </source>
</evidence>